<evidence type="ECO:0000313" key="2">
    <source>
        <dbReference type="Proteomes" id="UP001176883"/>
    </source>
</evidence>
<gene>
    <name evidence="1" type="ORF">Q4Q35_13275</name>
</gene>
<evidence type="ECO:0008006" key="3">
    <source>
        <dbReference type="Google" id="ProtNLM"/>
    </source>
</evidence>
<comment type="caution">
    <text evidence="1">The sequence shown here is derived from an EMBL/GenBank/DDBJ whole genome shotgun (WGS) entry which is preliminary data.</text>
</comment>
<dbReference type="RefSeq" id="WP_303278480.1">
    <property type="nucleotide sequence ID" value="NZ_JAUOEK010000134.1"/>
</dbReference>
<reference evidence="1" key="1">
    <citation type="submission" date="2023-07" db="EMBL/GenBank/DDBJ databases">
        <title>Two novel species in the genus Flavivirga.</title>
        <authorList>
            <person name="Kwon K."/>
        </authorList>
    </citation>
    <scope>NUCLEOTIDE SEQUENCE</scope>
    <source>
        <strain evidence="1">KCTC 52353</strain>
    </source>
</reference>
<evidence type="ECO:0000313" key="1">
    <source>
        <dbReference type="EMBL" id="MDO5970782.1"/>
    </source>
</evidence>
<sequence length="322" mass="37110">MFQATFLSSIKDELPENTSTIEAVATALQISYDAAHRRVSLKSKFSLDESITLAKYYNLSLDKLFGIATSEFLSVEKTKRIENEDELQTYFEDSYQSLYPLIKQKKSRLFYSAKDIPIFYNLNGDTLSRFKYYVWLKLLNPQYATKSFESFAPKISLIESGKRLGGLYNNLNTSEIWDITSINSTLKQIHFYYNAGQINTETALLLCELLKTLIKSISLKLVSNNNTFNLYYNELHLMNNNVLVSTQNSQLLYVPFTLLSYYKTSDKYTCNEAELFLNKQLQNSKLLNSAGEKERNSFFNKLYSKIDALHSLIEATQVLGFE</sequence>
<organism evidence="1 2">
    <name type="scientific">Flavivirga aquimarina</name>
    <dbReference type="NCBI Taxonomy" id="2027862"/>
    <lineage>
        <taxon>Bacteria</taxon>
        <taxon>Pseudomonadati</taxon>
        <taxon>Bacteroidota</taxon>
        <taxon>Flavobacteriia</taxon>
        <taxon>Flavobacteriales</taxon>
        <taxon>Flavobacteriaceae</taxon>
        <taxon>Flavivirga</taxon>
    </lineage>
</organism>
<proteinExistence type="predicted"/>
<dbReference type="EMBL" id="JAUOEK010000134">
    <property type="protein sequence ID" value="MDO5970782.1"/>
    <property type="molecule type" value="Genomic_DNA"/>
</dbReference>
<protein>
    <recommendedName>
        <fullName evidence="3">Transcription regulator BetR N-terminal domain-containing protein</fullName>
    </recommendedName>
</protein>
<name>A0ABT8WCN0_9FLAO</name>
<dbReference type="Proteomes" id="UP001176883">
    <property type="component" value="Unassembled WGS sequence"/>
</dbReference>
<keyword evidence="2" id="KW-1185">Reference proteome</keyword>
<accession>A0ABT8WCN0</accession>